<dbReference type="Pfam" id="PF14441">
    <property type="entry name" value="OTT_1508_deam"/>
    <property type="match status" value="1"/>
</dbReference>
<protein>
    <submittedName>
        <fullName evidence="1">Uncharacterized protein</fullName>
    </submittedName>
</protein>
<keyword evidence="2" id="KW-1185">Reference proteome</keyword>
<dbReference type="InterPro" id="IPR027796">
    <property type="entry name" value="OTT_1508_deam-like"/>
</dbReference>
<evidence type="ECO:0000313" key="1">
    <source>
        <dbReference type="EMBL" id="PWW74083.1"/>
    </source>
</evidence>
<reference evidence="1 2" key="1">
    <citation type="submission" date="2018-03" db="EMBL/GenBank/DDBJ databases">
        <title>Genomes of Pezizomycetes fungi and the evolution of truffles.</title>
        <authorList>
            <person name="Murat C."/>
            <person name="Payen T."/>
            <person name="Noel B."/>
            <person name="Kuo A."/>
            <person name="Martin F.M."/>
        </authorList>
    </citation>
    <scope>NUCLEOTIDE SEQUENCE [LARGE SCALE GENOMIC DNA]</scope>
    <source>
        <strain evidence="1">091103-1</strain>
    </source>
</reference>
<evidence type="ECO:0000313" key="2">
    <source>
        <dbReference type="Proteomes" id="UP000246991"/>
    </source>
</evidence>
<accession>A0A317SI97</accession>
<gene>
    <name evidence="1" type="ORF">C7212DRAFT_346849</name>
</gene>
<dbReference type="STRING" id="42249.A0A317SI97"/>
<organism evidence="1 2">
    <name type="scientific">Tuber magnatum</name>
    <name type="common">white Piedmont truffle</name>
    <dbReference type="NCBI Taxonomy" id="42249"/>
    <lineage>
        <taxon>Eukaryota</taxon>
        <taxon>Fungi</taxon>
        <taxon>Dikarya</taxon>
        <taxon>Ascomycota</taxon>
        <taxon>Pezizomycotina</taxon>
        <taxon>Pezizomycetes</taxon>
        <taxon>Pezizales</taxon>
        <taxon>Tuberaceae</taxon>
        <taxon>Tuber</taxon>
    </lineage>
</organism>
<proteinExistence type="predicted"/>
<sequence length="510" mass="58341">MDKKPDRYHLAEQLDPHHLAALMSFTFANQQDGSLGLEPPSQLVKHGVTDDHSTSVRTFPVLDAIAGISISEVESRVVAVALQLNSQTQEIHLTIAANQMDKEKLVSHLTAVWGKLQTLSNAYAEERGGKSNLCGRGSPDIPAGVAYPLRVEIFRDIYQFCMGKQMKRMKKWLKGLISFMQHLVQRRGDADLKGTDLNLHYVVVGLFTVLQFFMRLHDNPGTQLADREWEEIYMHTMWATENATIALKDRNRCETLAQEIKDCCTGDRFQLRRALEKLTFLARRVDSLISFAHSPRLRPALQYAISISTVPELTRTVKLPRSREQWQSILEVACTERADWQREKAEELLKKFESEECMCPLHPECGLIQYLETKRDGPWDDIPPFTYIGVSRLSCSGCRNWITAFNRLGGRQFYIGGTSGKWYWPWGMPMGEESLGKIMARRVSRQYLAYQDLRSQSARSSLVRAQPLLSAAERERIFARILAEQNYGDTPLEWLEGALSAWRDRMRLSK</sequence>
<comment type="caution">
    <text evidence="1">The sequence shown here is derived from an EMBL/GenBank/DDBJ whole genome shotgun (WGS) entry which is preliminary data.</text>
</comment>
<dbReference type="EMBL" id="PYWC01000068">
    <property type="protein sequence ID" value="PWW74083.1"/>
    <property type="molecule type" value="Genomic_DNA"/>
</dbReference>
<dbReference type="OrthoDB" id="5308969at2759"/>
<dbReference type="Proteomes" id="UP000246991">
    <property type="component" value="Unassembled WGS sequence"/>
</dbReference>
<name>A0A317SI97_9PEZI</name>
<dbReference type="AlphaFoldDB" id="A0A317SI97"/>